<keyword evidence="2" id="KW-1185">Reference proteome</keyword>
<dbReference type="Pfam" id="PF13585">
    <property type="entry name" value="CHU_C"/>
    <property type="match status" value="1"/>
</dbReference>
<evidence type="ECO:0000313" key="1">
    <source>
        <dbReference type="EMBL" id="THF53336.1"/>
    </source>
</evidence>
<dbReference type="OrthoDB" id="1489185at2"/>
<reference evidence="1 2" key="1">
    <citation type="submission" date="2019-04" db="EMBL/GenBank/DDBJ databases">
        <title>Flavobacterium sp. nov. isolated from construction timber.</title>
        <authorList>
            <person name="Lin S.-Y."/>
            <person name="Chang C.-T."/>
            <person name="Young C.-C."/>
        </authorList>
    </citation>
    <scope>NUCLEOTIDE SEQUENCE [LARGE SCALE GENOMIC DNA]</scope>
    <source>
        <strain evidence="1 2">CC-CTC003</strain>
    </source>
</reference>
<name>A0A4V3W915_9FLAO</name>
<proteinExistence type="predicted"/>
<evidence type="ECO:0000313" key="2">
    <source>
        <dbReference type="Proteomes" id="UP000307507"/>
    </source>
</evidence>
<comment type="caution">
    <text evidence="1">The sequence shown here is derived from an EMBL/GenBank/DDBJ whole genome shotgun (WGS) entry which is preliminary data.</text>
</comment>
<accession>A0A4V3W915</accession>
<organism evidence="1 2">
    <name type="scientific">Flavobacterium supellecticarium</name>
    <dbReference type="NCBI Taxonomy" id="2565924"/>
    <lineage>
        <taxon>Bacteria</taxon>
        <taxon>Pseudomonadati</taxon>
        <taxon>Bacteroidota</taxon>
        <taxon>Flavobacteriia</taxon>
        <taxon>Flavobacteriales</taxon>
        <taxon>Flavobacteriaceae</taxon>
        <taxon>Flavobacterium</taxon>
    </lineage>
</organism>
<dbReference type="AlphaFoldDB" id="A0A4V3W915"/>
<dbReference type="Proteomes" id="UP000307507">
    <property type="component" value="Unassembled WGS sequence"/>
</dbReference>
<sequence>MNKIFVIIIAAVCGSIPVSGQTVNNGQITVSPGTKFSSVADFKNNSTANFVNDGTFFVYANFHNDGIVEYDPTQEGVTHFVGERQQNISGAVVSKLNHTLFNNHSEQPAFLLNGKVSVGGNSDFEYGIIKVEENGSFIFEAVATHSHADSDSYVDGFVERLGREEFQFPVGSYGAYHPETIGTCDWSDATFKGGYRKENSNLHYAHNQKEDNILIIDNTQYWILECNHHDTHELPLTLSISENMFGTELNNNTEVAIVGWNTETQKWKSYPTVIDTDQQLATAVTLHDGIFTLAKIEKTNDIDDQNNEIIVYNGISGNDDGKNDYFFIEGLNKFPENTLEVYNRWGGKVFDANQYGTHENWFRGYSNAKGTIDNGKKLPSGTYFYVLTYKIANGKIKKKAGYLYIN</sequence>
<protein>
    <submittedName>
        <fullName evidence="1">Gliding motility-associated C-terminal domain-containing protein</fullName>
    </submittedName>
</protein>
<gene>
    <name evidence="1" type="ORF">E6C50_03800</name>
</gene>
<dbReference type="RefSeq" id="WP_136401859.1">
    <property type="nucleotide sequence ID" value="NZ_SSNZ01000001.1"/>
</dbReference>
<dbReference type="EMBL" id="SSNZ01000001">
    <property type="protein sequence ID" value="THF53336.1"/>
    <property type="molecule type" value="Genomic_DNA"/>
</dbReference>